<dbReference type="InterPro" id="IPR000276">
    <property type="entry name" value="GPCR_Rhodpsn"/>
</dbReference>
<evidence type="ECO:0000256" key="10">
    <source>
        <dbReference type="SAM" id="Phobius"/>
    </source>
</evidence>
<dbReference type="EMBL" id="JAUCMV010000005">
    <property type="protein sequence ID" value="KAK0397158.1"/>
    <property type="molecule type" value="Genomic_DNA"/>
</dbReference>
<feature type="transmembrane region" description="Helical" evidence="10">
    <location>
        <begin position="98"/>
        <end position="117"/>
    </location>
</feature>
<feature type="transmembrane region" description="Helical" evidence="10">
    <location>
        <begin position="30"/>
        <end position="51"/>
    </location>
</feature>
<dbReference type="InterPro" id="IPR017452">
    <property type="entry name" value="GPCR_Rhodpsn_7TM"/>
</dbReference>
<keyword evidence="8 9" id="KW-0807">Transducer</keyword>
<feature type="transmembrane region" description="Helical" evidence="10">
    <location>
        <begin position="251"/>
        <end position="272"/>
    </location>
</feature>
<evidence type="ECO:0000313" key="12">
    <source>
        <dbReference type="EMBL" id="KAK0397158.1"/>
    </source>
</evidence>
<accession>A0AA39LH87</accession>
<proteinExistence type="inferred from homology"/>
<dbReference type="GO" id="GO:0043005">
    <property type="term" value="C:neuron projection"/>
    <property type="evidence" value="ECO:0007669"/>
    <property type="project" value="TreeGrafter"/>
</dbReference>
<organism evidence="12 13">
    <name type="scientific">Steinernema hermaphroditum</name>
    <dbReference type="NCBI Taxonomy" id="289476"/>
    <lineage>
        <taxon>Eukaryota</taxon>
        <taxon>Metazoa</taxon>
        <taxon>Ecdysozoa</taxon>
        <taxon>Nematoda</taxon>
        <taxon>Chromadorea</taxon>
        <taxon>Rhabditida</taxon>
        <taxon>Tylenchina</taxon>
        <taxon>Panagrolaimomorpha</taxon>
        <taxon>Strongyloidoidea</taxon>
        <taxon>Steinernematidae</taxon>
        <taxon>Steinernema</taxon>
    </lineage>
</organism>
<keyword evidence="6 10" id="KW-0472">Membrane</keyword>
<feature type="transmembrane region" description="Helical" evidence="10">
    <location>
        <begin position="138"/>
        <end position="157"/>
    </location>
</feature>
<dbReference type="Pfam" id="PF00001">
    <property type="entry name" value="7tm_1"/>
    <property type="match status" value="1"/>
</dbReference>
<evidence type="ECO:0000256" key="8">
    <source>
        <dbReference type="ARBA" id="ARBA00023224"/>
    </source>
</evidence>
<comment type="caution">
    <text evidence="12">The sequence shown here is derived from an EMBL/GenBank/DDBJ whole genome shotgun (WGS) entry which is preliminary data.</text>
</comment>
<evidence type="ECO:0000256" key="4">
    <source>
        <dbReference type="ARBA" id="ARBA00022989"/>
    </source>
</evidence>
<evidence type="ECO:0000256" key="3">
    <source>
        <dbReference type="ARBA" id="ARBA00022692"/>
    </source>
</evidence>
<keyword evidence="5 9" id="KW-0297">G-protein coupled receptor</keyword>
<name>A0AA39LH87_9BILA</name>
<keyword evidence="4 10" id="KW-1133">Transmembrane helix</keyword>
<evidence type="ECO:0000256" key="9">
    <source>
        <dbReference type="RuleBase" id="RU000688"/>
    </source>
</evidence>
<dbReference type="PROSITE" id="PS00237">
    <property type="entry name" value="G_PROTEIN_RECEP_F1_1"/>
    <property type="match status" value="1"/>
</dbReference>
<comment type="similarity">
    <text evidence="9">Belongs to the G-protein coupled receptor 1 family.</text>
</comment>
<dbReference type="SUPFAM" id="SSF81321">
    <property type="entry name" value="Family A G protein-coupled receptor-like"/>
    <property type="match status" value="1"/>
</dbReference>
<feature type="transmembrane region" description="Helical" evidence="10">
    <location>
        <begin position="292"/>
        <end position="314"/>
    </location>
</feature>
<dbReference type="AlphaFoldDB" id="A0AA39LH87"/>
<dbReference type="GO" id="GO:0005886">
    <property type="term" value="C:plasma membrane"/>
    <property type="evidence" value="ECO:0007669"/>
    <property type="project" value="UniProtKB-SubCell"/>
</dbReference>
<dbReference type="Proteomes" id="UP001175271">
    <property type="component" value="Unassembled WGS sequence"/>
</dbReference>
<dbReference type="PANTHER" id="PTHR24229:SF40">
    <property type="entry name" value="ALLATOSTATIN C RECEPTOR 1-RELATED"/>
    <property type="match status" value="1"/>
</dbReference>
<keyword evidence="13" id="KW-1185">Reference proteome</keyword>
<evidence type="ECO:0000313" key="13">
    <source>
        <dbReference type="Proteomes" id="UP001175271"/>
    </source>
</evidence>
<reference evidence="12" key="1">
    <citation type="submission" date="2023-06" db="EMBL/GenBank/DDBJ databases">
        <title>Genomic analysis of the entomopathogenic nematode Steinernema hermaphroditum.</title>
        <authorList>
            <person name="Schwarz E.M."/>
            <person name="Heppert J.K."/>
            <person name="Baniya A."/>
            <person name="Schwartz H.T."/>
            <person name="Tan C.-H."/>
            <person name="Antoshechkin I."/>
            <person name="Sternberg P.W."/>
            <person name="Goodrich-Blair H."/>
            <person name="Dillman A.R."/>
        </authorList>
    </citation>
    <scope>NUCLEOTIDE SEQUENCE</scope>
    <source>
        <strain evidence="12">PS9179</strain>
        <tissue evidence="12">Whole animal</tissue>
    </source>
</reference>
<dbReference type="GO" id="GO:0004930">
    <property type="term" value="F:G protein-coupled receptor activity"/>
    <property type="evidence" value="ECO:0007669"/>
    <property type="project" value="UniProtKB-KW"/>
</dbReference>
<dbReference type="PROSITE" id="PS50262">
    <property type="entry name" value="G_PROTEIN_RECEP_F1_2"/>
    <property type="match status" value="1"/>
</dbReference>
<feature type="transmembrane region" description="Helical" evidence="10">
    <location>
        <begin position="58"/>
        <end position="78"/>
    </location>
</feature>
<protein>
    <recommendedName>
        <fullName evidence="11">G-protein coupled receptors family 1 profile domain-containing protein</fullName>
    </recommendedName>
</protein>
<dbReference type="PRINTS" id="PR00237">
    <property type="entry name" value="GPCRRHODOPSN"/>
</dbReference>
<evidence type="ECO:0000256" key="6">
    <source>
        <dbReference type="ARBA" id="ARBA00023136"/>
    </source>
</evidence>
<feature type="transmembrane region" description="Helical" evidence="10">
    <location>
        <begin position="202"/>
        <end position="222"/>
    </location>
</feature>
<evidence type="ECO:0000256" key="1">
    <source>
        <dbReference type="ARBA" id="ARBA00004651"/>
    </source>
</evidence>
<keyword evidence="3 9" id="KW-0812">Transmembrane</keyword>
<feature type="domain" description="G-protein coupled receptors family 1 profile" evidence="11">
    <location>
        <begin position="39"/>
        <end position="311"/>
    </location>
</feature>
<evidence type="ECO:0000256" key="2">
    <source>
        <dbReference type="ARBA" id="ARBA00022475"/>
    </source>
</evidence>
<sequence>MESNESLYDYYDDYMEEQPYRLKAKIGGNLAWGLASLIGIPCNLLVVVLICRDRTVSNIVIINLAIADLLFLCGTPILVVQSIKKDWIFGQSMCKAFLIVNGVNQFASSVFMAVLALDRYLAVCHAVQSTTYRTVRSAVILCGVAWGVVIVEMIPLLKHAQLVSIPMSEKEDSKHSSMRCMLYWDSDNSTLDENLIFSRRFFTAYCFFLTYTIPMGGIFYCYGRIIVQMWGNHGHLFKHVSARKRRTQKKVTMMSVAIMLLYTLCWLPFWLVQWSIDTDAEWTRDHQILMPVSYVAYAMQYINSAVNPLFYIFLTDTSREKFCGAHRKRKRERLRPQSYLHLELDTIPPATQNPLTEDSFSHLNNPERIEEQCYL</sequence>
<evidence type="ECO:0000256" key="7">
    <source>
        <dbReference type="ARBA" id="ARBA00023170"/>
    </source>
</evidence>
<dbReference type="GO" id="GO:0042277">
    <property type="term" value="F:peptide binding"/>
    <property type="evidence" value="ECO:0007669"/>
    <property type="project" value="TreeGrafter"/>
</dbReference>
<dbReference type="PANTHER" id="PTHR24229">
    <property type="entry name" value="NEUROPEPTIDES RECEPTOR"/>
    <property type="match status" value="1"/>
</dbReference>
<dbReference type="Gene3D" id="1.20.1070.10">
    <property type="entry name" value="Rhodopsin 7-helix transmembrane proteins"/>
    <property type="match status" value="1"/>
</dbReference>
<comment type="subcellular location">
    <subcellularLocation>
        <location evidence="1">Cell membrane</location>
        <topology evidence="1">Multi-pass membrane protein</topology>
    </subcellularLocation>
</comment>
<evidence type="ECO:0000256" key="5">
    <source>
        <dbReference type="ARBA" id="ARBA00023040"/>
    </source>
</evidence>
<gene>
    <name evidence="12" type="ORF">QR680_002010</name>
</gene>
<evidence type="ECO:0000259" key="11">
    <source>
        <dbReference type="PROSITE" id="PS50262"/>
    </source>
</evidence>
<keyword evidence="7 9" id="KW-0675">Receptor</keyword>
<keyword evidence="2" id="KW-1003">Cell membrane</keyword>